<dbReference type="SUPFAM" id="SSF49899">
    <property type="entry name" value="Concanavalin A-like lectins/glucanases"/>
    <property type="match status" value="1"/>
</dbReference>
<dbReference type="CDD" id="cd23451">
    <property type="entry name" value="beta-trefoil_Ricin_laminarinase"/>
    <property type="match status" value="1"/>
</dbReference>
<dbReference type="EMBL" id="BMNG01000009">
    <property type="protein sequence ID" value="GGO48020.1"/>
    <property type="molecule type" value="Genomic_DNA"/>
</dbReference>
<name>A0ABQ2M728_9ACTN</name>
<comment type="caution">
    <text evidence="4">The sequence shown here is derived from an EMBL/GenBank/DDBJ whole genome shotgun (WGS) entry which is preliminary data.</text>
</comment>
<dbReference type="InterPro" id="IPR035992">
    <property type="entry name" value="Ricin_B-like_lectins"/>
</dbReference>
<evidence type="ECO:0000313" key="4">
    <source>
        <dbReference type="EMBL" id="GGO48020.1"/>
    </source>
</evidence>
<dbReference type="InterPro" id="IPR000757">
    <property type="entry name" value="Beta-glucanase-like"/>
</dbReference>
<dbReference type="CDD" id="cd08023">
    <property type="entry name" value="GH16_laminarinase_like"/>
    <property type="match status" value="1"/>
</dbReference>
<dbReference type="SUPFAM" id="SSF50370">
    <property type="entry name" value="Ricin B-like lectins"/>
    <property type="match status" value="1"/>
</dbReference>
<feature type="domain" description="GH16" evidence="3">
    <location>
        <begin position="1"/>
        <end position="251"/>
    </location>
</feature>
<reference evidence="5" key="1">
    <citation type="journal article" date="2019" name="Int. J. Syst. Evol. Microbiol.">
        <title>The Global Catalogue of Microorganisms (GCM) 10K type strain sequencing project: providing services to taxonomists for standard genome sequencing and annotation.</title>
        <authorList>
            <consortium name="The Broad Institute Genomics Platform"/>
            <consortium name="The Broad Institute Genome Sequencing Center for Infectious Disease"/>
            <person name="Wu L."/>
            <person name="Ma J."/>
        </authorList>
    </citation>
    <scope>NUCLEOTIDE SEQUENCE [LARGE SCALE GENOMIC DNA]</scope>
    <source>
        <strain evidence="5">CGMCC 4.7349</strain>
    </source>
</reference>
<protein>
    <submittedName>
        <fullName evidence="4">Hydrolase</fullName>
    </submittedName>
</protein>
<dbReference type="RefSeq" id="WP_373287987.1">
    <property type="nucleotide sequence ID" value="NZ_BMNG01000009.1"/>
</dbReference>
<dbReference type="Gene3D" id="2.60.120.200">
    <property type="match status" value="1"/>
</dbReference>
<dbReference type="Proteomes" id="UP000656881">
    <property type="component" value="Unassembled WGS sequence"/>
</dbReference>
<comment type="similarity">
    <text evidence="1">Belongs to the glycosyl hydrolase 16 family.</text>
</comment>
<organism evidence="4 5">
    <name type="scientific">Streptomyces lasiicapitis</name>
    <dbReference type="NCBI Taxonomy" id="1923961"/>
    <lineage>
        <taxon>Bacteria</taxon>
        <taxon>Bacillati</taxon>
        <taxon>Actinomycetota</taxon>
        <taxon>Actinomycetes</taxon>
        <taxon>Kitasatosporales</taxon>
        <taxon>Streptomycetaceae</taxon>
        <taxon>Streptomyces</taxon>
    </lineage>
</organism>
<dbReference type="InterPro" id="IPR000772">
    <property type="entry name" value="Ricin_B_lectin"/>
</dbReference>
<dbReference type="PANTHER" id="PTHR10963">
    <property type="entry name" value="GLYCOSYL HYDROLASE-RELATED"/>
    <property type="match status" value="1"/>
</dbReference>
<dbReference type="PANTHER" id="PTHR10963:SF55">
    <property type="entry name" value="GLYCOSIDE HYDROLASE FAMILY 16 PROTEIN"/>
    <property type="match status" value="1"/>
</dbReference>
<proteinExistence type="inferred from homology"/>
<evidence type="ECO:0000259" key="3">
    <source>
        <dbReference type="PROSITE" id="PS51762"/>
    </source>
</evidence>
<accession>A0ABQ2M728</accession>
<dbReference type="PROSITE" id="PS50231">
    <property type="entry name" value="RICIN_B_LECTIN"/>
    <property type="match status" value="1"/>
</dbReference>
<evidence type="ECO:0000313" key="5">
    <source>
        <dbReference type="Proteomes" id="UP000656881"/>
    </source>
</evidence>
<keyword evidence="5" id="KW-1185">Reference proteome</keyword>
<evidence type="ECO:0000256" key="1">
    <source>
        <dbReference type="ARBA" id="ARBA00006865"/>
    </source>
</evidence>
<dbReference type="Pfam" id="PF00652">
    <property type="entry name" value="Ricin_B_lectin"/>
    <property type="match status" value="1"/>
</dbReference>
<dbReference type="SMART" id="SM00458">
    <property type="entry name" value="RICIN"/>
    <property type="match status" value="1"/>
</dbReference>
<dbReference type="InterPro" id="IPR050546">
    <property type="entry name" value="Glycosyl_Hydrlase_16"/>
</dbReference>
<feature type="region of interest" description="Disordered" evidence="2">
    <location>
        <begin position="1"/>
        <end position="30"/>
    </location>
</feature>
<gene>
    <name evidence="4" type="ORF">GCM10012286_42660</name>
</gene>
<dbReference type="Pfam" id="PF00722">
    <property type="entry name" value="Glyco_hydro_16"/>
    <property type="match status" value="1"/>
</dbReference>
<dbReference type="PROSITE" id="PS51762">
    <property type="entry name" value="GH16_2"/>
    <property type="match status" value="1"/>
</dbReference>
<evidence type="ECO:0000256" key="2">
    <source>
        <dbReference type="SAM" id="MobiDB-lite"/>
    </source>
</evidence>
<keyword evidence="4" id="KW-0378">Hydrolase</keyword>
<dbReference type="GO" id="GO:0016787">
    <property type="term" value="F:hydrolase activity"/>
    <property type="evidence" value="ECO:0007669"/>
    <property type="project" value="UniProtKB-KW"/>
</dbReference>
<dbReference type="Gene3D" id="2.80.10.50">
    <property type="match status" value="2"/>
</dbReference>
<dbReference type="InterPro" id="IPR013320">
    <property type="entry name" value="ConA-like_dom_sf"/>
</dbReference>
<sequence length="380" mass="40273">MGAAATFEDNFDGPAGSAVDGGKWQTETGDNVNNHERQYYTAGNANAALNGQGQLVITARRENPGNYQCWYGRCEYTSARLNTAGRFTQAYGHVEARMKVPRGQGMWPAFWMLGHDIGQIGWPNSGEIDVMENVGFEPSTVHGTIHGPGYSGSGGIGAAYSLPGGQAFADAFHTFAVDWSPDSITWSVDGNVYQRRTPADLGGRQWVFNKPFFLILNLAVGGYWPGDPDGSTVFPQQLVVDYVRFTGSGGGGNTGTLTGLAGKCLDVAGANTANGTPVQLYTCNQSGAQRWTVGTDGTVRALGKCLHAAGGGTGDGTRVQLWDCDGSGAQRWSYNSATRDVVNLSADKCLDVLDNNPADGTPTQIWSCSGGGNQKWTLNT</sequence>